<dbReference type="Proteomes" id="UP000612352">
    <property type="component" value="Unassembled WGS sequence"/>
</dbReference>
<feature type="binding site" evidence="5">
    <location>
        <position position="200"/>
    </location>
    <ligand>
        <name>FMN</name>
        <dbReference type="ChEBI" id="CHEBI:58210"/>
    </ligand>
</feature>
<feature type="binding site" evidence="5">
    <location>
        <position position="137"/>
    </location>
    <ligand>
        <name>substrate</name>
    </ligand>
</feature>
<keyword evidence="2 5" id="KW-0285">Flavoprotein</keyword>
<dbReference type="Pfam" id="PF10590">
    <property type="entry name" value="PNP_phzG_C"/>
    <property type="match status" value="1"/>
</dbReference>
<keyword evidence="4 5" id="KW-0560">Oxidoreductase</keyword>
<evidence type="ECO:0000259" key="7">
    <source>
        <dbReference type="Pfam" id="PF01243"/>
    </source>
</evidence>
<evidence type="ECO:0000256" key="1">
    <source>
        <dbReference type="ARBA" id="ARBA00007301"/>
    </source>
</evidence>
<dbReference type="Gene3D" id="2.30.110.10">
    <property type="entry name" value="Electron Transport, Fmn-binding Protein, Chain A"/>
    <property type="match status" value="1"/>
</dbReference>
<feature type="binding site" evidence="5">
    <location>
        <position position="141"/>
    </location>
    <ligand>
        <name>substrate</name>
    </ligand>
</feature>
<feature type="binding site" evidence="5">
    <location>
        <begin position="90"/>
        <end position="91"/>
    </location>
    <ligand>
        <name>FMN</name>
        <dbReference type="ChEBI" id="CHEBI:58210"/>
    </ligand>
</feature>
<evidence type="ECO:0000256" key="5">
    <source>
        <dbReference type="HAMAP-Rule" id="MF_01629"/>
    </source>
</evidence>
<dbReference type="SUPFAM" id="SSF50475">
    <property type="entry name" value="FMN-binding split barrel"/>
    <property type="match status" value="1"/>
</dbReference>
<feature type="domain" description="Pyridoxamine 5'-phosphate oxidase N-terminal" evidence="7">
    <location>
        <begin position="51"/>
        <end position="173"/>
    </location>
</feature>
<evidence type="ECO:0000256" key="6">
    <source>
        <dbReference type="SAM" id="MobiDB-lite"/>
    </source>
</evidence>
<comment type="function">
    <text evidence="5">Catalyzes the oxidation of either pyridoxine 5'-phosphate (PNP) or pyridoxamine 5'-phosphate (PMP) into pyridoxal 5'-phosphate (PLP).</text>
</comment>
<feature type="domain" description="Pyridoxine 5'-phosphate oxidase dimerisation C-terminal" evidence="8">
    <location>
        <begin position="187"/>
        <end position="242"/>
    </location>
</feature>
<organism evidence="9 10">
    <name type="scientific">Brachybacterium halotolerans</name>
    <dbReference type="NCBI Taxonomy" id="2795215"/>
    <lineage>
        <taxon>Bacteria</taxon>
        <taxon>Bacillati</taxon>
        <taxon>Actinomycetota</taxon>
        <taxon>Actinomycetes</taxon>
        <taxon>Micrococcales</taxon>
        <taxon>Dermabacteraceae</taxon>
        <taxon>Brachybacterium</taxon>
    </lineage>
</organism>
<dbReference type="NCBIfam" id="TIGR00558">
    <property type="entry name" value="pdxH"/>
    <property type="match status" value="1"/>
</dbReference>
<feature type="binding site" evidence="5">
    <location>
        <position position="97"/>
    </location>
    <ligand>
        <name>FMN</name>
        <dbReference type="ChEBI" id="CHEBI:58210"/>
    </ligand>
</feature>
<dbReference type="HAMAP" id="MF_01629">
    <property type="entry name" value="PdxH"/>
    <property type="match status" value="1"/>
</dbReference>
<comment type="caution">
    <text evidence="9">The sequence shown here is derived from an EMBL/GenBank/DDBJ whole genome shotgun (WGS) entry which is preliminary data.</text>
</comment>
<dbReference type="InterPro" id="IPR019740">
    <property type="entry name" value="Pyridox_Oxase_CS"/>
</dbReference>
<dbReference type="PANTHER" id="PTHR10851">
    <property type="entry name" value="PYRIDOXINE-5-PHOSPHATE OXIDASE"/>
    <property type="match status" value="1"/>
</dbReference>
<dbReference type="RefSeq" id="WP_200502338.1">
    <property type="nucleotide sequence ID" value="NZ_JAEDAJ010000004.1"/>
</dbReference>
<reference evidence="9 10" key="1">
    <citation type="submission" date="2020-12" db="EMBL/GenBank/DDBJ databases">
        <title>Brachybacterium sp. MASK1Z-5, whole genome shotgun sequence.</title>
        <authorList>
            <person name="Tuo L."/>
        </authorList>
    </citation>
    <scope>NUCLEOTIDE SEQUENCE [LARGE SCALE GENOMIC DNA]</scope>
    <source>
        <strain evidence="9 10">MASK1Z-5</strain>
    </source>
</reference>
<dbReference type="EMBL" id="JAEDAJ010000004">
    <property type="protein sequence ID" value="MBK0331722.1"/>
    <property type="molecule type" value="Genomic_DNA"/>
</dbReference>
<comment type="catalytic activity">
    <reaction evidence="5">
        <text>pyridoxine 5'-phosphate + O2 = pyridoxal 5'-phosphate + H2O2</text>
        <dbReference type="Rhea" id="RHEA:15149"/>
        <dbReference type="ChEBI" id="CHEBI:15379"/>
        <dbReference type="ChEBI" id="CHEBI:16240"/>
        <dbReference type="ChEBI" id="CHEBI:58589"/>
        <dbReference type="ChEBI" id="CHEBI:597326"/>
        <dbReference type="EC" id="1.4.3.5"/>
    </reaction>
</comment>
<dbReference type="NCBIfam" id="NF004231">
    <property type="entry name" value="PRK05679.1"/>
    <property type="match status" value="1"/>
</dbReference>
<keyword evidence="3 5" id="KW-0288">FMN</keyword>
<feature type="binding site" evidence="5">
    <location>
        <begin position="75"/>
        <end position="80"/>
    </location>
    <ligand>
        <name>FMN</name>
        <dbReference type="ChEBI" id="CHEBI:58210"/>
    </ligand>
</feature>
<feature type="binding site" evidence="5">
    <location>
        <begin position="154"/>
        <end position="155"/>
    </location>
    <ligand>
        <name>FMN</name>
        <dbReference type="ChEBI" id="CHEBI:58210"/>
    </ligand>
</feature>
<comment type="pathway">
    <text evidence="5">Cofactor metabolism; pyridoxal 5'-phosphate salvage; pyridoxal 5'-phosphate from pyridoxine 5'-phosphate: step 1/1.</text>
</comment>
<evidence type="ECO:0000256" key="4">
    <source>
        <dbReference type="ARBA" id="ARBA00023002"/>
    </source>
</evidence>
<proteinExistence type="inferred from homology"/>
<dbReference type="InterPro" id="IPR000659">
    <property type="entry name" value="Pyridox_Oxase"/>
</dbReference>
<feature type="binding site" evidence="5">
    <location>
        <begin position="206"/>
        <end position="208"/>
    </location>
    <ligand>
        <name>substrate</name>
    </ligand>
</feature>
<dbReference type="EC" id="1.4.3.5" evidence="5"/>
<evidence type="ECO:0000313" key="9">
    <source>
        <dbReference type="EMBL" id="MBK0331722.1"/>
    </source>
</evidence>
<evidence type="ECO:0000313" key="10">
    <source>
        <dbReference type="Proteomes" id="UP000612352"/>
    </source>
</evidence>
<accession>A0ABS1BC32</accession>
<comment type="pathway">
    <text evidence="5">Cofactor metabolism; pyridoxal 5'-phosphate salvage; pyridoxal 5'-phosphate from pyridoxamine 5'-phosphate: step 1/1.</text>
</comment>
<comment type="caution">
    <text evidence="5">Lacks conserved residue(s) required for the propagation of feature annotation.</text>
</comment>
<dbReference type="GO" id="GO:0004733">
    <property type="term" value="F:pyridoxamine phosphate oxidase activity"/>
    <property type="evidence" value="ECO:0007669"/>
    <property type="project" value="UniProtKB-EC"/>
</dbReference>
<gene>
    <name evidence="5 9" type="primary">pdxH</name>
    <name evidence="9" type="ORF">I8D64_09930</name>
</gene>
<protein>
    <recommendedName>
        <fullName evidence="5">Pyridoxine/pyridoxamine 5'-phosphate oxidase</fullName>
        <ecNumber evidence="5">1.4.3.5</ecNumber>
    </recommendedName>
    <alternativeName>
        <fullName evidence="5">PNP/PMP oxidase</fullName>
        <shortName evidence="5">PNPOx</shortName>
    </alternativeName>
    <alternativeName>
        <fullName evidence="5">Pyridoxal 5'-phosphate synthase</fullName>
    </alternativeName>
</protein>
<comment type="cofactor">
    <cofactor evidence="5">
        <name>FMN</name>
        <dbReference type="ChEBI" id="CHEBI:58210"/>
    </cofactor>
    <text evidence="5">Binds 1 FMN per subunit.</text>
</comment>
<evidence type="ECO:0000256" key="3">
    <source>
        <dbReference type="ARBA" id="ARBA00022643"/>
    </source>
</evidence>
<evidence type="ECO:0000259" key="8">
    <source>
        <dbReference type="Pfam" id="PF10590"/>
    </source>
</evidence>
<dbReference type="PANTHER" id="PTHR10851:SF0">
    <property type="entry name" value="PYRIDOXINE-5'-PHOSPHATE OXIDASE"/>
    <property type="match status" value="1"/>
</dbReference>
<dbReference type="PIRSF" id="PIRSF000190">
    <property type="entry name" value="Pyd_amn-ph_oxd"/>
    <property type="match status" value="1"/>
</dbReference>
<name>A0ABS1BC32_9MICO</name>
<feature type="binding site" evidence="5">
    <location>
        <position position="119"/>
    </location>
    <ligand>
        <name>FMN</name>
        <dbReference type="ChEBI" id="CHEBI:58210"/>
    </ligand>
</feature>
<dbReference type="InterPro" id="IPR012349">
    <property type="entry name" value="Split_barrel_FMN-bd"/>
</dbReference>
<dbReference type="Pfam" id="PF01243">
    <property type="entry name" value="PNPOx_N"/>
    <property type="match status" value="1"/>
</dbReference>
<sequence length="242" mass="27043">MSDSHPVPDLADDRNDYLGGSLADAAPADPMGLFDVWMQEAFTRREERGDLPDPTALVLSTVDRTEDGDPRPRSRTVLLKAHDAAGFVVYTNKDSAKGEQIAADPWATMLFPWYPLQRQVRVDGRIEDVADAESDAYWARRPRASQLGAWASHQSREIGTREELDAQYAEVEARFADEEEIPRPPHWGGYRLVPDRIEFWQGRGGRMHDRIVYRWADGAAAADGSGSAAPTAGAWERVRLQP</sequence>
<dbReference type="PROSITE" id="PS01064">
    <property type="entry name" value="PYRIDOX_OXIDASE"/>
    <property type="match status" value="1"/>
</dbReference>
<feature type="binding site" evidence="5">
    <location>
        <position position="210"/>
    </location>
    <ligand>
        <name>FMN</name>
        <dbReference type="ChEBI" id="CHEBI:58210"/>
    </ligand>
</feature>
<dbReference type="InterPro" id="IPR011576">
    <property type="entry name" value="Pyridox_Oxase_N"/>
</dbReference>
<feature type="region of interest" description="Disordered" evidence="6">
    <location>
        <begin position="1"/>
        <end position="28"/>
    </location>
</feature>
<feature type="binding site" evidence="5">
    <location>
        <position position="80"/>
    </location>
    <ligand>
        <name>substrate</name>
    </ligand>
</feature>
<comment type="catalytic activity">
    <reaction evidence="5">
        <text>pyridoxamine 5'-phosphate + O2 + H2O = pyridoxal 5'-phosphate + H2O2 + NH4(+)</text>
        <dbReference type="Rhea" id="RHEA:15817"/>
        <dbReference type="ChEBI" id="CHEBI:15377"/>
        <dbReference type="ChEBI" id="CHEBI:15379"/>
        <dbReference type="ChEBI" id="CHEBI:16240"/>
        <dbReference type="ChEBI" id="CHEBI:28938"/>
        <dbReference type="ChEBI" id="CHEBI:58451"/>
        <dbReference type="ChEBI" id="CHEBI:597326"/>
        <dbReference type="EC" id="1.4.3.5"/>
    </reaction>
</comment>
<keyword evidence="5" id="KW-0664">Pyridoxine biosynthesis</keyword>
<dbReference type="InterPro" id="IPR019576">
    <property type="entry name" value="Pyridoxamine_oxidase_dimer_C"/>
</dbReference>
<evidence type="ECO:0000256" key="2">
    <source>
        <dbReference type="ARBA" id="ARBA00022630"/>
    </source>
</evidence>
<feature type="binding site" evidence="5">
    <location>
        <position position="145"/>
    </location>
    <ligand>
        <name>substrate</name>
    </ligand>
</feature>
<comment type="similarity">
    <text evidence="1 5">Belongs to the pyridoxamine 5'-phosphate oxidase family.</text>
</comment>
<comment type="subunit">
    <text evidence="5">Homodimer.</text>
</comment>
<keyword evidence="10" id="KW-1185">Reference proteome</keyword>